<gene>
    <name evidence="2" type="ORF">A3A40_00100</name>
</gene>
<evidence type="ECO:0000313" key="2">
    <source>
        <dbReference type="EMBL" id="OGG73842.1"/>
    </source>
</evidence>
<organism evidence="2 3">
    <name type="scientific">Candidatus Kaiserbacteria bacterium RIFCSPLOWO2_01_FULL_54_20</name>
    <dbReference type="NCBI Taxonomy" id="1798513"/>
    <lineage>
        <taxon>Bacteria</taxon>
        <taxon>Candidatus Kaiseribacteriota</taxon>
    </lineage>
</organism>
<evidence type="ECO:0000256" key="1">
    <source>
        <dbReference type="SAM" id="MobiDB-lite"/>
    </source>
</evidence>
<proteinExistence type="predicted"/>
<comment type="caution">
    <text evidence="2">The sequence shown here is derived from an EMBL/GenBank/DDBJ whole genome shotgun (WGS) entry which is preliminary data.</text>
</comment>
<name>A0A1F6EKJ3_9BACT</name>
<dbReference type="Proteomes" id="UP000178427">
    <property type="component" value="Unassembled WGS sequence"/>
</dbReference>
<evidence type="ECO:0000313" key="3">
    <source>
        <dbReference type="Proteomes" id="UP000178427"/>
    </source>
</evidence>
<reference evidence="2 3" key="1">
    <citation type="journal article" date="2016" name="Nat. Commun.">
        <title>Thousands of microbial genomes shed light on interconnected biogeochemical processes in an aquifer system.</title>
        <authorList>
            <person name="Anantharaman K."/>
            <person name="Brown C.T."/>
            <person name="Hug L.A."/>
            <person name="Sharon I."/>
            <person name="Castelle C.J."/>
            <person name="Probst A.J."/>
            <person name="Thomas B.C."/>
            <person name="Singh A."/>
            <person name="Wilkins M.J."/>
            <person name="Karaoz U."/>
            <person name="Brodie E.L."/>
            <person name="Williams K.H."/>
            <person name="Hubbard S.S."/>
            <person name="Banfield J.F."/>
        </authorList>
    </citation>
    <scope>NUCLEOTIDE SEQUENCE [LARGE SCALE GENOMIC DNA]</scope>
</reference>
<accession>A0A1F6EKJ3</accession>
<protein>
    <submittedName>
        <fullName evidence="2">Uncharacterized protein</fullName>
    </submittedName>
</protein>
<sequence length="222" mass="25557">MLGIRMRERIKVNPGVHQKDGKWFLRIDDRSDGVAIDPDIASVIKASMWVEKHQRSNDILRNYFQNINCHQVALFSAGVLRAEGMSERSNYEVSLFKLNEFKKYKTVAEFTEYLQRQLGNKLGVAQIIELKSPVSEDISVSTRLMHSFLAGVDPLGRVVCYEKRGARDPFRIVPLEKIFRERWYQPPSDFAWAARPIEDIEGSEGAESARREIEKITMAQKP</sequence>
<dbReference type="AlphaFoldDB" id="A0A1F6EKJ3"/>
<feature type="region of interest" description="Disordered" evidence="1">
    <location>
        <begin position="203"/>
        <end position="222"/>
    </location>
</feature>
<dbReference type="EMBL" id="MFMA01000028">
    <property type="protein sequence ID" value="OGG73842.1"/>
    <property type="molecule type" value="Genomic_DNA"/>
</dbReference>